<proteinExistence type="inferred from homology"/>
<keyword evidence="7" id="KW-0614">Plasmid</keyword>
<keyword evidence="4" id="KW-1133">Transmembrane helix</keyword>
<comment type="similarity">
    <text evidence="2">Belongs to the methyl-accepting chemotaxis (MCP) protein family.</text>
</comment>
<dbReference type="GO" id="GO:0007165">
    <property type="term" value="P:signal transduction"/>
    <property type="evidence" value="ECO:0007669"/>
    <property type="project" value="UniProtKB-KW"/>
</dbReference>
<name>A0A679JRG5_9HYPH</name>
<dbReference type="Pfam" id="PF00672">
    <property type="entry name" value="HAMP"/>
    <property type="match status" value="1"/>
</dbReference>
<dbReference type="SMART" id="SM00283">
    <property type="entry name" value="MA"/>
    <property type="match status" value="1"/>
</dbReference>
<evidence type="ECO:0000256" key="1">
    <source>
        <dbReference type="ARBA" id="ARBA00023224"/>
    </source>
</evidence>
<keyword evidence="4" id="KW-0812">Transmembrane</keyword>
<evidence type="ECO:0000256" key="3">
    <source>
        <dbReference type="PROSITE-ProRule" id="PRU00284"/>
    </source>
</evidence>
<evidence type="ECO:0000259" key="6">
    <source>
        <dbReference type="PROSITE" id="PS50885"/>
    </source>
</evidence>
<keyword evidence="4" id="KW-0472">Membrane</keyword>
<dbReference type="EMBL" id="LR743510">
    <property type="protein sequence ID" value="CAA2137336.1"/>
    <property type="molecule type" value="Genomic_DNA"/>
</dbReference>
<dbReference type="Gene3D" id="6.10.340.10">
    <property type="match status" value="1"/>
</dbReference>
<dbReference type="PANTHER" id="PTHR32089">
    <property type="entry name" value="METHYL-ACCEPTING CHEMOTAXIS PROTEIN MCPB"/>
    <property type="match status" value="1"/>
</dbReference>
<dbReference type="Pfam" id="PF00015">
    <property type="entry name" value="MCPsignal"/>
    <property type="match status" value="1"/>
</dbReference>
<keyword evidence="1 3" id="KW-0807">Transducer</keyword>
<gene>
    <name evidence="7" type="primary">mcp4_2</name>
    <name evidence="7" type="ORF">MBLL_00604</name>
</gene>
<feature type="domain" description="Methyl-accepting transducer" evidence="5">
    <location>
        <begin position="428"/>
        <end position="664"/>
    </location>
</feature>
<dbReference type="Gene3D" id="1.10.287.950">
    <property type="entry name" value="Methyl-accepting chemotaxis protein"/>
    <property type="match status" value="1"/>
</dbReference>
<dbReference type="InterPro" id="IPR003660">
    <property type="entry name" value="HAMP_dom"/>
</dbReference>
<dbReference type="PROSITE" id="PS50885">
    <property type="entry name" value="HAMP"/>
    <property type="match status" value="1"/>
</dbReference>
<dbReference type="GO" id="GO:0016020">
    <property type="term" value="C:membrane"/>
    <property type="evidence" value="ECO:0007669"/>
    <property type="project" value="InterPro"/>
</dbReference>
<dbReference type="PROSITE" id="PS50111">
    <property type="entry name" value="CHEMOTAXIS_TRANSDUC_2"/>
    <property type="match status" value="1"/>
</dbReference>
<dbReference type="InterPro" id="IPR004089">
    <property type="entry name" value="MCPsignal_dom"/>
</dbReference>
<accession>A0A679JRG5</accession>
<reference evidence="7" key="1">
    <citation type="submission" date="2019-12" db="EMBL/GenBank/DDBJ databases">
        <authorList>
            <person name="Cremers G."/>
        </authorList>
    </citation>
    <scope>NUCLEOTIDE SEQUENCE</scope>
    <source>
        <strain evidence="7">Mbul2</strain>
        <plasmid evidence="7">1</plasmid>
    </source>
</reference>
<evidence type="ECO:0000256" key="4">
    <source>
        <dbReference type="SAM" id="Phobius"/>
    </source>
</evidence>
<organism evidence="7">
    <name type="scientific">Methylobacterium bullatum</name>
    <dbReference type="NCBI Taxonomy" id="570505"/>
    <lineage>
        <taxon>Bacteria</taxon>
        <taxon>Pseudomonadati</taxon>
        <taxon>Pseudomonadota</taxon>
        <taxon>Alphaproteobacteria</taxon>
        <taxon>Hyphomicrobiales</taxon>
        <taxon>Methylobacteriaceae</taxon>
        <taxon>Methylobacterium</taxon>
    </lineage>
</organism>
<dbReference type="SUPFAM" id="SSF58104">
    <property type="entry name" value="Methyl-accepting chemotaxis protein (MCP) signaling domain"/>
    <property type="match status" value="1"/>
</dbReference>
<evidence type="ECO:0000313" key="7">
    <source>
        <dbReference type="EMBL" id="CAA2137336.1"/>
    </source>
</evidence>
<dbReference type="SMART" id="SM00304">
    <property type="entry name" value="HAMP"/>
    <property type="match status" value="1"/>
</dbReference>
<feature type="transmembrane region" description="Helical" evidence="4">
    <location>
        <begin position="312"/>
        <end position="338"/>
    </location>
</feature>
<dbReference type="AlphaFoldDB" id="A0A679JRG5"/>
<dbReference type="Pfam" id="PF08376">
    <property type="entry name" value="NIT"/>
    <property type="match status" value="1"/>
</dbReference>
<dbReference type="SUPFAM" id="SSF158472">
    <property type="entry name" value="HAMP domain-like"/>
    <property type="match status" value="1"/>
</dbReference>
<evidence type="ECO:0000259" key="5">
    <source>
        <dbReference type="PROSITE" id="PS50111"/>
    </source>
</evidence>
<evidence type="ECO:0000256" key="2">
    <source>
        <dbReference type="ARBA" id="ARBA00029447"/>
    </source>
</evidence>
<protein>
    <submittedName>
        <fullName evidence="7">Methyl-accepting chemotaxis protein 4</fullName>
    </submittedName>
</protein>
<dbReference type="InterPro" id="IPR013587">
    <property type="entry name" value="Nitrate/nitrite_sensing"/>
</dbReference>
<feature type="domain" description="HAMP" evidence="6">
    <location>
        <begin position="335"/>
        <end position="387"/>
    </location>
</feature>
<dbReference type="PANTHER" id="PTHR32089:SF112">
    <property type="entry name" value="LYSOZYME-LIKE PROTEIN-RELATED"/>
    <property type="match status" value="1"/>
</dbReference>
<sequence length="684" mass="70296">MADQGTGMSFKWFNTLRARIVAVALAPCLAFGAVTAIAVSDRATQRNEMIRVEALAGLATRISAFLHEIQRERGASSLFIGSKGSQFAPELAAQRGRTDAGIRDLKAALDDPAFGRHRQALEQDLARLADQRRRIDALELTGPQAAAFYTGLVSEGLAVVREMAGLVGNAAIAGRASAYSAFLTLKEQAGQERAAGAAAFSAGRLDQPALIRLAGLGGGQSSAEARFRAGAEADQAALLDAVEASEAARETARLRKLALDTALGETLSFRDAPLWFQLATKRIDGLKGVEDRLSADLVAAAAATRTEAESALLAWLVAGLATFLLSVGLAFGLGGAIARPLTRMASVLDAIGRGDEDVAVPQGGPHEVRALSKAAEAFRDSVIERRLHRAEQERLAASVAARQRQAVLSLADELEAAVGGIVAMVSSSATELQATARNMSATATQTAAQSTSVAAAAEEAAANVGTVAAAAEELGASVSEISRQVDGSADLARRAVGEANRTADLVQALDGSVSRIGDVVVLISQIAGQTNLLALNATIEAARAGEAGRGFAVVAAEVKELANQTARATDEISRQIGLIQGATGEAVSAIGDITARIREIDVVATSIAAAVEQQGAATQEIVRNVAEASSGTSEVTANIGGVSQASEETGAAASQVLSAAAELSRQSDRLGTDVARFLATVRAA</sequence>
<geneLocation type="plasmid" evidence="7">
    <name>1</name>
</geneLocation>